<reference evidence="11" key="1">
    <citation type="submission" date="2021-01" db="EMBL/GenBank/DDBJ databases">
        <authorList>
            <person name="Corre E."/>
            <person name="Pelletier E."/>
            <person name="Niang G."/>
            <person name="Scheremetjew M."/>
            <person name="Finn R."/>
            <person name="Kale V."/>
            <person name="Holt S."/>
            <person name="Cochrane G."/>
            <person name="Meng A."/>
            <person name="Brown T."/>
            <person name="Cohen L."/>
        </authorList>
    </citation>
    <scope>NUCLEOTIDE SEQUENCE</scope>
    <source>
        <strain evidence="11">MM31A-1</strain>
    </source>
</reference>
<gene>
    <name evidence="11" type="ORF">CDEB00056_LOCUS20263</name>
</gene>
<evidence type="ECO:0000256" key="8">
    <source>
        <dbReference type="SAM" id="MobiDB-lite"/>
    </source>
</evidence>
<dbReference type="GO" id="GO:0045003">
    <property type="term" value="P:double-strand break repair via synthesis-dependent strand annealing"/>
    <property type="evidence" value="ECO:0007669"/>
    <property type="project" value="TreeGrafter"/>
</dbReference>
<evidence type="ECO:0000256" key="4">
    <source>
        <dbReference type="ARBA" id="ARBA00022801"/>
    </source>
</evidence>
<evidence type="ECO:0000259" key="10">
    <source>
        <dbReference type="PROSITE" id="PS51194"/>
    </source>
</evidence>
<sequence>MEVQTQEKSLYAKEGSKGSAAAAEMTVVNETETAVLASDDMEVEVNQQVKVLSNMNPDEELAGRAKAMNKEKEKEMAQMSKKITDTTKQSEGTGMDVDVDVDVDVDRMSDNAGEDSTEQDKEKKPYVQMQKEDYKEEPKQSEVLENESTAVMDEAEAMDGEASKVSTKEPAVELETNEASEAVPVVASDSDGMEALALNDDSEESLLPLKLVRHEVSELVVASDDMEACASNSNARTSEESLQQAKDKEKPAAQMLKEYADTIEQNNATDISSKCTDQSSGGGQASAINAIDAAEVFGEASKASEDVVATDDGMGEAASASASHHPSSNSQNQLTRGYIPGPAPLAHNHNTNTNANTPQQQPLTWIYPTSTNSSYSERQYQLEITRTALSFNTLVSLPTGLGKTLISAVVMYNYYRWFPTGKVVFLAPTCALVNQQIQACYNIMGIPELHTAEMTGKTIREKRGRLWKERRLFFCTPQTMEGDLRSDNCDGTRVVCIVFDEAHKAVKEYAYVKVLQQLNACGARFRVLALSATPGKDIATIQTVIQTLNVSRIEARWEEDEEVKRYTHTVEKEIMYLEPTEDVHMGIRLFDKVLDPILNQIRERGGLRQAGLQRNTTVTSHGMRMEYNLMVEQRNDFSLKAFQQPVGTLLRAREALKEHDVRIARTKLIAFASSAGHNSSIGNKITSSKEYLQLWKTVVDGAPLPIEDVKRNNPKLQKVDEMLREHFERARACGKGDTKAIIFSTLRESVQEIVSVLQSAAPLVRAVKFVGRSTTNKVEVEDVAGDGDGDGDNNNATITTGKKSFTSSKTKGMTSDEQKKTIENFRNGIHNVLVCTSIGEEGLDIGATDLIINFDCLRSPLRMVQREGRTGRSRAGRVICLVYRGQEEKKLRESEAQTRTLWRTLRNTNGFHLAKNVPLLPEKPVLERRDMQVRRTHTSSAEESSEEEYDIDDPRQEIIEILEEVESPGTFVVGGSCDGKLIMPGLEVEGMGPIGLPLSPNIAKDLVKRCEQAPFGRGSKTIVDKTVRNTFQLEPEHFKITNPSWTKELGSLTKQACQDLGVEAHLKVEARIYKLLVYEEGSFFAPHRDSEKEEGMFGTLVVILPSHFSGGELVVKHKGDTETFEQGALSKFESQYAAFYADCKHELKKVTTGHRLCLVYNLVKVGFGSRPSAADNCAVMNRLRNAARLWGKEYDNNKVVRMTDHYYTPAGIHLGDSSKYKGSDAALVQLLDLAIEKGVDIDYDYGKVSLSESGTGEGDCYGYSRWGDEDGDEDYCWGETTDRSISLDLSTWGSMNIDEEEEMVPPDYFEGQEPTNETFEPTGNAGVEAERQYDDAGAIIIWPRSQRWRIVTRNDTSKMCDYVLKACKEGTPDSEPRQECIEKANTILSRVENNSFNPRNVENMMKCVMMIGDETLAKRFLTSCIASNSTTAPQALMENLQPFVDCFGSNVVNPIFLTSINSTRFIADPSGTATFLIRYCNTIGFKASNKQLTENLVEAFVDLMSPPDKTGRNAPKKSIDTFPLNRILDLFIVGNQRNSGTLVNRILEGYVWMSCQKISEPYRHYSYSNVSAAPKGPVKLLSAAPSLVSVCEKFGWKENEATFVEASKTLSLYGNANIVFALVEKISPIAMSSPGHVCERSRICAQMSSVACEKVLATFQKSTTLDTCKRLVRIIGKYCPSFAPRFTQSAKQLDVSSVLYPLVADNALRAGTTDVMQGSLRLLTNHCAWVLNSRLSGDLGAVEIWTVLNAHHSKNSMHSSFLKSPCMKTYDEKVRKSDHNGFFQDLALLIRSGEIKAESYQPRGRGKYHFKITKLKSRRVPMANLVSLSCSCGSSRYLSYRSQHLSTSECLLKTYRERLSKYNGDKSKLCIVEALLTPEQQSQLGSRKRSANPSASSTAGSGQMNHIAGTVTNPYRASASTSTPAVRNPYRSSFASATANTGPTFSAIATTNASSASSANPSVIRRPGQPAAKKQKALPEVVDLLDDDDDVQIEEVLDLRQAIHKRVKDAESKGEIIEIS</sequence>
<evidence type="ECO:0000256" key="1">
    <source>
        <dbReference type="ARBA" id="ARBA00004123"/>
    </source>
</evidence>
<dbReference type="PROSITE" id="PS51194">
    <property type="entry name" value="HELICASE_CTER"/>
    <property type="match status" value="1"/>
</dbReference>
<feature type="domain" description="Helicase C-terminal" evidence="10">
    <location>
        <begin position="718"/>
        <end position="925"/>
    </location>
</feature>
<evidence type="ECO:0000256" key="7">
    <source>
        <dbReference type="ARBA" id="ARBA00023242"/>
    </source>
</evidence>
<organism evidence="11">
    <name type="scientific">Chaetoceros debilis</name>
    <dbReference type="NCBI Taxonomy" id="122233"/>
    <lineage>
        <taxon>Eukaryota</taxon>
        <taxon>Sar</taxon>
        <taxon>Stramenopiles</taxon>
        <taxon>Ochrophyta</taxon>
        <taxon>Bacillariophyta</taxon>
        <taxon>Coscinodiscophyceae</taxon>
        <taxon>Chaetocerotophycidae</taxon>
        <taxon>Chaetocerotales</taxon>
        <taxon>Chaetocerotaceae</taxon>
        <taxon>Chaetoceros</taxon>
    </lineage>
</organism>
<dbReference type="InterPro" id="IPR027417">
    <property type="entry name" value="P-loop_NTPase"/>
</dbReference>
<keyword evidence="7" id="KW-0539">Nucleus</keyword>
<feature type="region of interest" description="Disordered" evidence="8">
    <location>
        <begin position="1"/>
        <end position="22"/>
    </location>
</feature>
<dbReference type="Pfam" id="PF13640">
    <property type="entry name" value="2OG-FeII_Oxy_3"/>
    <property type="match status" value="1"/>
</dbReference>
<feature type="region of interest" description="Disordered" evidence="8">
    <location>
        <begin position="783"/>
        <end position="816"/>
    </location>
</feature>
<dbReference type="SMART" id="SM00490">
    <property type="entry name" value="HELICc"/>
    <property type="match status" value="1"/>
</dbReference>
<evidence type="ECO:0000256" key="2">
    <source>
        <dbReference type="ARBA" id="ARBA00009889"/>
    </source>
</evidence>
<dbReference type="PANTHER" id="PTHR14025">
    <property type="entry name" value="FANCONI ANEMIA GROUP M FANCM FAMILY MEMBER"/>
    <property type="match status" value="1"/>
</dbReference>
<dbReference type="SMART" id="SM00487">
    <property type="entry name" value="DEXDc"/>
    <property type="match status" value="1"/>
</dbReference>
<evidence type="ECO:0000259" key="9">
    <source>
        <dbReference type="PROSITE" id="PS51192"/>
    </source>
</evidence>
<dbReference type="InterPro" id="IPR001650">
    <property type="entry name" value="Helicase_C-like"/>
</dbReference>
<dbReference type="GO" id="GO:0043138">
    <property type="term" value="F:3'-5' DNA helicase activity"/>
    <property type="evidence" value="ECO:0007669"/>
    <property type="project" value="TreeGrafter"/>
</dbReference>
<evidence type="ECO:0000256" key="3">
    <source>
        <dbReference type="ARBA" id="ARBA00022741"/>
    </source>
</evidence>
<proteinExistence type="inferred from homology"/>
<dbReference type="InterPro" id="IPR044749">
    <property type="entry name" value="FANCM_DEXDc"/>
</dbReference>
<dbReference type="GO" id="GO:0005524">
    <property type="term" value="F:ATP binding"/>
    <property type="evidence" value="ECO:0007669"/>
    <property type="project" value="UniProtKB-KW"/>
</dbReference>
<evidence type="ECO:0000313" key="11">
    <source>
        <dbReference type="EMBL" id="CAE0475410.1"/>
    </source>
</evidence>
<dbReference type="PANTHER" id="PTHR14025:SF20">
    <property type="entry name" value="FANCONI ANEMIA GROUP M PROTEIN"/>
    <property type="match status" value="1"/>
</dbReference>
<name>A0A7S3VET1_9STRA</name>
<accession>A0A7S3VET1</accession>
<dbReference type="PROSITE" id="PS51192">
    <property type="entry name" value="HELICASE_ATP_BIND_1"/>
    <property type="match status" value="1"/>
</dbReference>
<dbReference type="GO" id="GO:0000400">
    <property type="term" value="F:four-way junction DNA binding"/>
    <property type="evidence" value="ECO:0007669"/>
    <property type="project" value="TreeGrafter"/>
</dbReference>
<dbReference type="FunFam" id="3.40.50.300:FF:000861">
    <property type="entry name" value="Fanconi anemia, complementation group M"/>
    <property type="match status" value="1"/>
</dbReference>
<comment type="subcellular location">
    <subcellularLocation>
        <location evidence="1">Nucleus</location>
    </subcellularLocation>
</comment>
<dbReference type="InterPro" id="IPR006935">
    <property type="entry name" value="Helicase/UvrB_N"/>
</dbReference>
<comment type="similarity">
    <text evidence="2">Belongs to the DEAD box helicase family. DEAH subfamily. FANCM sub-subfamily.</text>
</comment>
<keyword evidence="5" id="KW-0347">Helicase</keyword>
<feature type="region of interest" description="Disordered" evidence="8">
    <location>
        <begin position="1881"/>
        <end position="1908"/>
    </location>
</feature>
<dbReference type="InterPro" id="IPR044862">
    <property type="entry name" value="Pro_4_hyd_alph_FE2OG_OXY"/>
</dbReference>
<dbReference type="GO" id="GO:0036297">
    <property type="term" value="P:interstrand cross-link repair"/>
    <property type="evidence" value="ECO:0007669"/>
    <property type="project" value="TreeGrafter"/>
</dbReference>
<dbReference type="CDD" id="cd18033">
    <property type="entry name" value="DEXDc_FANCM"/>
    <property type="match status" value="1"/>
</dbReference>
<dbReference type="Gene3D" id="3.40.50.300">
    <property type="entry name" value="P-loop containing nucleotide triphosphate hydrolases"/>
    <property type="match status" value="2"/>
</dbReference>
<dbReference type="SUPFAM" id="SSF52540">
    <property type="entry name" value="P-loop containing nucleoside triphosphate hydrolases"/>
    <property type="match status" value="1"/>
</dbReference>
<evidence type="ECO:0000256" key="6">
    <source>
        <dbReference type="ARBA" id="ARBA00022840"/>
    </source>
</evidence>
<feature type="compositionally biased region" description="Basic and acidic residues" evidence="8">
    <location>
        <begin position="118"/>
        <end position="142"/>
    </location>
</feature>
<evidence type="ECO:0000256" key="5">
    <source>
        <dbReference type="ARBA" id="ARBA00022806"/>
    </source>
</evidence>
<feature type="region of interest" description="Disordered" evidence="8">
    <location>
        <begin position="931"/>
        <end position="950"/>
    </location>
</feature>
<feature type="region of interest" description="Disordered" evidence="8">
    <location>
        <begin position="313"/>
        <end position="338"/>
    </location>
</feature>
<protein>
    <submittedName>
        <fullName evidence="11">Uncharacterized protein</fullName>
    </submittedName>
</protein>
<keyword evidence="6" id="KW-0067">ATP-binding</keyword>
<dbReference type="InterPro" id="IPR014001">
    <property type="entry name" value="Helicase_ATP-bd"/>
</dbReference>
<feature type="compositionally biased region" description="Low complexity" evidence="8">
    <location>
        <begin position="792"/>
        <end position="813"/>
    </location>
</feature>
<feature type="compositionally biased region" description="Low complexity" evidence="8">
    <location>
        <begin position="317"/>
        <end position="333"/>
    </location>
</feature>
<dbReference type="Pfam" id="PF00271">
    <property type="entry name" value="Helicase_C"/>
    <property type="match status" value="1"/>
</dbReference>
<keyword evidence="4" id="KW-0378">Hydrolase</keyword>
<feature type="domain" description="Helicase ATP-binding" evidence="9">
    <location>
        <begin position="384"/>
        <end position="552"/>
    </location>
</feature>
<keyword evidence="3" id="KW-0547">Nucleotide-binding</keyword>
<feature type="region of interest" description="Disordered" evidence="8">
    <location>
        <begin position="1952"/>
        <end position="1977"/>
    </location>
</feature>
<dbReference type="Gene3D" id="2.60.120.620">
    <property type="entry name" value="q2cbj1_9rhob like domain"/>
    <property type="match status" value="1"/>
</dbReference>
<dbReference type="EMBL" id="HBIO01026371">
    <property type="protein sequence ID" value="CAE0475410.1"/>
    <property type="molecule type" value="Transcribed_RNA"/>
</dbReference>
<dbReference type="GO" id="GO:0009378">
    <property type="term" value="F:four-way junction helicase activity"/>
    <property type="evidence" value="ECO:0007669"/>
    <property type="project" value="TreeGrafter"/>
</dbReference>
<dbReference type="Pfam" id="PF04851">
    <property type="entry name" value="ResIII"/>
    <property type="match status" value="1"/>
</dbReference>
<dbReference type="GO" id="GO:0016787">
    <property type="term" value="F:hydrolase activity"/>
    <property type="evidence" value="ECO:0007669"/>
    <property type="project" value="UniProtKB-KW"/>
</dbReference>
<dbReference type="GO" id="GO:0005634">
    <property type="term" value="C:nucleus"/>
    <property type="evidence" value="ECO:0007669"/>
    <property type="project" value="UniProtKB-SubCell"/>
</dbReference>
<feature type="region of interest" description="Disordered" evidence="8">
    <location>
        <begin position="66"/>
        <end position="187"/>
    </location>
</feature>